<feature type="region of interest" description="Disordered" evidence="1">
    <location>
        <begin position="8"/>
        <end position="31"/>
    </location>
</feature>
<feature type="compositionally biased region" description="Basic and acidic residues" evidence="1">
    <location>
        <begin position="8"/>
        <end position="23"/>
    </location>
</feature>
<proteinExistence type="predicted"/>
<feature type="non-terminal residue" evidence="2">
    <location>
        <position position="1"/>
    </location>
</feature>
<dbReference type="EMBL" id="HG994356">
    <property type="protein sequence ID" value="CAF2143521.1"/>
    <property type="molecule type" value="Genomic_DNA"/>
</dbReference>
<dbReference type="PANTHER" id="PTHR31197:SF43">
    <property type="entry name" value="C2H2-TYPE DOMAIN-CONTAINING PROTEIN"/>
    <property type="match status" value="1"/>
</dbReference>
<evidence type="ECO:0000313" key="2">
    <source>
        <dbReference type="EMBL" id="CAF2143521.1"/>
    </source>
</evidence>
<dbReference type="PANTHER" id="PTHR31197">
    <property type="entry name" value="OS01G0612600 PROTEIN"/>
    <property type="match status" value="1"/>
</dbReference>
<protein>
    <submittedName>
        <fullName evidence="2">(rape) hypothetical protein</fullName>
    </submittedName>
</protein>
<evidence type="ECO:0000256" key="1">
    <source>
        <dbReference type="SAM" id="MobiDB-lite"/>
    </source>
</evidence>
<dbReference type="Pfam" id="PF07800">
    <property type="entry name" value="DUF1644"/>
    <property type="match status" value="1"/>
</dbReference>
<organism evidence="2">
    <name type="scientific">Brassica napus</name>
    <name type="common">Rape</name>
    <dbReference type="NCBI Taxonomy" id="3708"/>
    <lineage>
        <taxon>Eukaryota</taxon>
        <taxon>Viridiplantae</taxon>
        <taxon>Streptophyta</taxon>
        <taxon>Embryophyta</taxon>
        <taxon>Tracheophyta</taxon>
        <taxon>Spermatophyta</taxon>
        <taxon>Magnoliopsida</taxon>
        <taxon>eudicotyledons</taxon>
        <taxon>Gunneridae</taxon>
        <taxon>Pentapetalae</taxon>
        <taxon>rosids</taxon>
        <taxon>malvids</taxon>
        <taxon>Brassicales</taxon>
        <taxon>Brassicaceae</taxon>
        <taxon>Brassiceae</taxon>
        <taxon>Brassica</taxon>
    </lineage>
</organism>
<dbReference type="AlphaFoldDB" id="A0A816X7J4"/>
<name>A0A816X7J4_BRANA</name>
<gene>
    <name evidence="2" type="ORF">DARMORV10_A02P34950.1</name>
</gene>
<reference evidence="2" key="1">
    <citation type="submission" date="2021-01" db="EMBL/GenBank/DDBJ databases">
        <authorList>
            <consortium name="Genoscope - CEA"/>
            <person name="William W."/>
        </authorList>
    </citation>
    <scope>NUCLEOTIDE SEQUENCE</scope>
</reference>
<dbReference type="Proteomes" id="UP001295469">
    <property type="component" value="Chromosome A02"/>
</dbReference>
<accession>A0A816X7J4</accession>
<sequence length="216" mass="24520">IVIHIGRTSDYDHNVRSRRKNAEGAKQQDQSVTIPASLYKDSERTYQGTRPKPMGGRIRISTKMKASIKADTPSTSKLIAHGYRKTVSTSKTTNVLCVICQEAPHNVILMRCSSSSTGCRAYMCDMSVRHSNCLKQYRKKNMNRVTKLKNHLKADHPSYTQPFVDQGRERAWEQMHRASEYNDISTEAGLLHSGLEVLHQQLPDVPPRLVILLWDS</sequence>
<dbReference type="InterPro" id="IPR012866">
    <property type="entry name" value="DUF1644"/>
</dbReference>